<dbReference type="EMBL" id="ADBV01014901">
    <property type="protein sequence ID" value="EJW73013.1"/>
    <property type="molecule type" value="Genomic_DNA"/>
</dbReference>
<sequence length="56" mass="6677">MVKVMQNVMEEDDNLLHVAKKIQDDAWWRNAKFETVVAYDDFAYKSLFKVVFFACK</sequence>
<proteinExistence type="predicted"/>
<evidence type="ECO:0000313" key="2">
    <source>
        <dbReference type="Proteomes" id="UP000004810"/>
    </source>
</evidence>
<accession>J9DTN7</accession>
<reference evidence="2" key="1">
    <citation type="submission" date="2012-08" db="EMBL/GenBank/DDBJ databases">
        <title>The Genome Sequence of Wuchereria bancrofti.</title>
        <authorList>
            <person name="Nutman T.B."/>
            <person name="Fink D.L."/>
            <person name="Russ C."/>
            <person name="Young S."/>
            <person name="Zeng Q."/>
            <person name="Koehrsen M."/>
            <person name="Alvarado L."/>
            <person name="Berlin A."/>
            <person name="Chapman S.B."/>
            <person name="Chen Z."/>
            <person name="Freedman E."/>
            <person name="Gellesch M."/>
            <person name="Goldberg J."/>
            <person name="Griggs A."/>
            <person name="Gujja S."/>
            <person name="Heilman E.R."/>
            <person name="Heiman D."/>
            <person name="Hepburn T."/>
            <person name="Howarth C."/>
            <person name="Jen D."/>
            <person name="Larson L."/>
            <person name="Lewis B."/>
            <person name="Mehta T."/>
            <person name="Park D."/>
            <person name="Pearson M."/>
            <person name="Roberts A."/>
            <person name="Saif S."/>
            <person name="Shea T."/>
            <person name="Shenoy N."/>
            <person name="Sisk P."/>
            <person name="Stolte C."/>
            <person name="Sykes S."/>
            <person name="Walk T."/>
            <person name="White J."/>
            <person name="Yandava C."/>
            <person name="Haas B."/>
            <person name="Henn M.R."/>
            <person name="Nusbaum C."/>
            <person name="Birren B."/>
        </authorList>
    </citation>
    <scope>NUCLEOTIDE SEQUENCE [LARGE SCALE GENOMIC DNA]</scope>
    <source>
        <strain evidence="2">NA</strain>
    </source>
</reference>
<name>J9DTN7_WUCBA</name>
<comment type="caution">
    <text evidence="1">The sequence shown here is derived from an EMBL/GenBank/DDBJ whole genome shotgun (WGS) entry which is preliminary data.</text>
</comment>
<evidence type="ECO:0000313" key="1">
    <source>
        <dbReference type="EMBL" id="EJW73013.1"/>
    </source>
</evidence>
<protein>
    <submittedName>
        <fullName evidence="1">Uncharacterized protein</fullName>
    </submittedName>
</protein>
<gene>
    <name evidence="1" type="ORF">WUBG_16081</name>
</gene>
<feature type="non-terminal residue" evidence="1">
    <location>
        <position position="56"/>
    </location>
</feature>
<organism evidence="1 2">
    <name type="scientific">Wuchereria bancrofti</name>
    <dbReference type="NCBI Taxonomy" id="6293"/>
    <lineage>
        <taxon>Eukaryota</taxon>
        <taxon>Metazoa</taxon>
        <taxon>Ecdysozoa</taxon>
        <taxon>Nematoda</taxon>
        <taxon>Chromadorea</taxon>
        <taxon>Rhabditida</taxon>
        <taxon>Spirurina</taxon>
        <taxon>Spiruromorpha</taxon>
        <taxon>Filarioidea</taxon>
        <taxon>Onchocercidae</taxon>
        <taxon>Wuchereria</taxon>
    </lineage>
</organism>
<dbReference type="AlphaFoldDB" id="J9DTN7"/>
<dbReference type="Proteomes" id="UP000004810">
    <property type="component" value="Unassembled WGS sequence"/>
</dbReference>